<dbReference type="NCBIfam" id="TIGR01868">
    <property type="entry name" value="casD_Cas5e"/>
    <property type="match status" value="1"/>
</dbReference>
<dbReference type="InterPro" id="IPR021124">
    <property type="entry name" value="CRISPR-assoc_prot_Cas5"/>
</dbReference>
<dbReference type="RefSeq" id="WP_004835138.1">
    <property type="nucleotide sequence ID" value="NZ_AEXM01000027.1"/>
</dbReference>
<keyword evidence="1" id="KW-0051">Antiviral defense</keyword>
<name>F0GWL5_9FIRM</name>
<organism evidence="2 3">
    <name type="scientific">Anaerococcus prevotii ACS-065-V-Col13</name>
    <dbReference type="NCBI Taxonomy" id="879305"/>
    <lineage>
        <taxon>Bacteria</taxon>
        <taxon>Bacillati</taxon>
        <taxon>Bacillota</taxon>
        <taxon>Tissierellia</taxon>
        <taxon>Tissierellales</taxon>
        <taxon>Peptoniphilaceae</taxon>
        <taxon>Anaerococcus</taxon>
    </lineage>
</organism>
<dbReference type="InterPro" id="IPR013422">
    <property type="entry name" value="CRISPR-assoc_prot_Cas5_N"/>
</dbReference>
<dbReference type="CDD" id="cd09756">
    <property type="entry name" value="Cas5_I-E"/>
    <property type="match status" value="1"/>
</dbReference>
<dbReference type="GO" id="GO:0003723">
    <property type="term" value="F:RNA binding"/>
    <property type="evidence" value="ECO:0007669"/>
    <property type="project" value="InterPro"/>
</dbReference>
<dbReference type="EMBL" id="AEXM01000027">
    <property type="protein sequence ID" value="EGC81843.1"/>
    <property type="molecule type" value="Genomic_DNA"/>
</dbReference>
<evidence type="ECO:0000256" key="1">
    <source>
        <dbReference type="ARBA" id="ARBA00023118"/>
    </source>
</evidence>
<dbReference type="eggNOG" id="ENOG502ZBPB">
    <property type="taxonomic scope" value="Bacteria"/>
</dbReference>
<dbReference type="Pfam" id="PF09704">
    <property type="entry name" value="Cas_Cas5d"/>
    <property type="match status" value="1"/>
</dbReference>
<dbReference type="Proteomes" id="UP000005286">
    <property type="component" value="Unassembled WGS sequence"/>
</dbReference>
<dbReference type="GO" id="GO:0043571">
    <property type="term" value="P:maintenance of CRISPR repeat elements"/>
    <property type="evidence" value="ECO:0007669"/>
    <property type="project" value="InterPro"/>
</dbReference>
<evidence type="ECO:0000313" key="3">
    <source>
        <dbReference type="Proteomes" id="UP000005286"/>
    </source>
</evidence>
<dbReference type="AlphaFoldDB" id="F0GWL5"/>
<dbReference type="PATRIC" id="fig|879305.3.peg.1198"/>
<dbReference type="STRING" id="879305.HMPREF9290_0206"/>
<keyword evidence="3" id="KW-1185">Reference proteome</keyword>
<reference evidence="2 3" key="1">
    <citation type="submission" date="2011-01" db="EMBL/GenBank/DDBJ databases">
        <authorList>
            <person name="Durkin A.S."/>
            <person name="Madupu R."/>
            <person name="Torralba M."/>
            <person name="Gillis M."/>
            <person name="Methe B."/>
            <person name="Sutton G."/>
            <person name="Nelson K.E."/>
        </authorList>
    </citation>
    <scope>NUCLEOTIDE SEQUENCE [LARGE SCALE GENOMIC DNA]</scope>
    <source>
        <strain evidence="2 3">ACS-065-V-Col13</strain>
    </source>
</reference>
<accession>F0GWL5</accession>
<comment type="caution">
    <text evidence="2">The sequence shown here is derived from an EMBL/GenBank/DDBJ whole genome shotgun (WGS) entry which is preliminary data.</text>
</comment>
<evidence type="ECO:0000313" key="2">
    <source>
        <dbReference type="EMBL" id="EGC81843.1"/>
    </source>
</evidence>
<gene>
    <name evidence="2" type="primary">casD</name>
    <name evidence="2" type="ORF">HMPREF9290_0206</name>
</gene>
<dbReference type="InterPro" id="IPR010147">
    <property type="entry name" value="CRISPR-assoc_prot_CasD"/>
</dbReference>
<sequence length="227" mass="26186">MKTILLKLSGPMQAWGTGSKFETRYTDHYPSKSAIIGMLAASLGYRRDDERISKLNEIDFAVRVDQRPNLIRDYHIASKYKKNGTFERNYVTNRYYLEDGVFVVAVGSNDELIEKLYRALENPYFQPYMGRRSCPPPADFLIGVRGLGPIDALKELDWQASSYFKKRYPSYVAELYADSNLLAGKEKIRNDRVVSFSYEGRKFMPRFESESSISFGYETSHDPFKAL</sequence>
<proteinExistence type="predicted"/>
<dbReference type="Gene3D" id="3.30.70.2660">
    <property type="match status" value="1"/>
</dbReference>
<dbReference type="NCBIfam" id="TIGR02593">
    <property type="entry name" value="CRISPR_cas5"/>
    <property type="match status" value="1"/>
</dbReference>
<protein>
    <submittedName>
        <fullName evidence="2">CRISPR system CASCADE complex protein CasD</fullName>
    </submittedName>
</protein>
<dbReference type="GO" id="GO:0051607">
    <property type="term" value="P:defense response to virus"/>
    <property type="evidence" value="ECO:0007669"/>
    <property type="project" value="UniProtKB-KW"/>
</dbReference>